<organism evidence="3 4">
    <name type="scientific">Toxoplasma gondii GAB2-2007-GAL-DOM2</name>
    <dbReference type="NCBI Taxonomy" id="1130820"/>
    <lineage>
        <taxon>Eukaryota</taxon>
        <taxon>Sar</taxon>
        <taxon>Alveolata</taxon>
        <taxon>Apicomplexa</taxon>
        <taxon>Conoidasida</taxon>
        <taxon>Coccidia</taxon>
        <taxon>Eucoccidiorida</taxon>
        <taxon>Eimeriorina</taxon>
        <taxon>Sarcocystidae</taxon>
        <taxon>Toxoplasma</taxon>
    </lineage>
</organism>
<feature type="compositionally biased region" description="Basic and acidic residues" evidence="2">
    <location>
        <begin position="2126"/>
        <end position="2151"/>
    </location>
</feature>
<feature type="compositionally biased region" description="Basic and acidic residues" evidence="2">
    <location>
        <begin position="558"/>
        <end position="570"/>
    </location>
</feature>
<keyword evidence="1" id="KW-0175">Coiled coil</keyword>
<sequence length="2335" mass="253867">MPQQRFSAAVGFGRRADPSSSSSDEENGRKLASLRTCFVNTRGVKSGEDDVWVEVSRNPVQRGSARGSHSHSHALLEDGVNSAVPSRLNKGATRPRAGHAYLDSGEYNQESNRSEEGETEDEEGGQHAYYSWAREGESKTRGETQSLSQHRSPALWQKNHGQDSARRLGHSGAGPEEECSESDDDDRSSDDLPDRYLRQPHPSAFQRSAASYHGSGSRYSTGRGSRHGDAEASESGQGPSIVEPTVRRLQESSAREVMATVVEPRLKWKKSLEAFQSCLRMAPSDDEAVGYESDEEDEREAESSRRPEVHLRGVASAEDTGHRKLRFTSSRSHGQAGLHTYPGQDELEDQEEEEGEDEEADSDFAHRVAMATGPRTGRRSQLPSERNKGDLCPMLGQCHDEQMSRRLWDGEDEEADAFYRGDTLSRQPPFASRSVSLRSYPRHTPREDSEDEEQQLAELKTYVNKKLSTLDRRYGAFRGGRRADESEDEEEARAVTQSRKAYRGTLLAALASGMGANDDKKSPRSPRFGSADDTDWGEDTVSSPSFGAKSLKSPAWKQTREMVETGDKQRAALLSSGLRLTSQGDADTASTLTSTPRIESIRLSSPASSPSSFSASFPSSENVVPKENVGSGVAGRVQQIMSVDEADGKGEIGMRFMSVEEHDAKLKALQDRYRAKYAELKRAPILTENAEAEEEGDTAEVQNLPGEIEHEPRGDAEEEDVNQVVEEESPRAATDGEAEEEAGETCEREDGTDGEDGIGNGECGEQDTVAPEGQATEEEKEAEVHSKEAEGDVIELAEEEQEEGVATLAPEEAAEECAEEHEAEAGNAAREEDGGESPPGTGEEEKKEKSNIKSQVVEALQDVLLSVLRPPASLPSNSVSSLVPPFDNVPAPDTPSACATPSAVAARSLLAALFGRTGSLSSSADSKEPLPLTEISPRGMRENEKILQRLENASFASAESNLWTAAAAVVSGNPARALDTGDGIIRSVLPSPRDHPGGGSSETAWKASGAAVATDWTISLMRQGRDGEELRRAVCPREFPLDAFQGVSADGATSFDEASREFPTYLANAFRPAGSTPAVAGSRFDGVDVASFFVGRETEKHLPFDHMRVGEGEEGRDSISHVPLFAGISGGFQVDNSVVTMPPSSLPCSPERQQAPHQEEGSFSETDRSDPQIPSAVESSSACSPSSDSPHASPVSSVTPKLRTLSETGSTVRRRGRGAASVTSRGEKAKETAPQTGGESPAASEVSRRTSTDCPGRDKLNEVRRQLKERVGFQKSKSIGDQRPKSRSASGVSSRRCVSRPTTPREIATSTQRQSQSFFSFEGPEVVRFPTVGELRRQLDISQHTGTEGDRLNGKGGTGSAAILALLAGSSRLPKRELPVPPPGRPRDSGRSETETGKATKKQSGLKTERPGRKSPDQSQELSSWIVSPPSRMASSVALCTTTAGGSSPRDRERTTSYGGDFENEEHDEERCAASPHPRQTTASGSGKRVAETEKTSEKKGKGEGKRETGELGHGETKKAAVKAKEGRGGRKKDKKKAAEEAHQSEQEQPIFTPAPPSCGGRGIQGSSKKSKKEKTGWSGRRVSCSLESESILEPQDSVEAASEQESEATEKDLEAERHRQEMEAHKEEQALLLSATQKHVQEVHKELERLVRENATLQEEKQQQEIKVRQILKTASRTNLQLLALKAQQPAWERLKKNEEQHHELEALEKELESLKRSVQERTSREHGTIVDLQARLASTEQLLKERTEEVARKRVAREEEERIREIVCMQVEEWRLRCEAQAETLQRLTTRLSGAEQAKTQLESKLAEMLKLMERVKAALVATRNEAEEHKKARESAEKELIWKHAKSVSCGVQTDTARVKNSGDQADLQPQKDVRTVAVQVGHPNEKSLQAQDSARDQKLASALAKQKQLTLQVRAEHKKRASAWSAEKAELQALVISLQGRIAELEKIQKLTSGNKSSGPVNPGLGPFHANSYASGYALQVASLCSPGMAPGFVASPFPLPPVSRVSQSVRDHVTEKDAGRHGTRRKDLVAPVGAAPEFAEQEEQELLDFVSDLIHSGDAGESPVVDRVPETGKEGKEHDDHTAQQPERRDDEHDVIAEDLRAMDESVKVLEDQLEERLRILGTHEDNLDAQGDNRQETETGEKKVEAPGGAGRRRRGVAWTIDEKPSITKDGLRSEARSSPAVSPRTGGVGTYQSRSTESSASVFSRNSPSPSRLDSLLDSPVDALYAEAALSGLEETGLAELSFPGASAGASDSSGDFVQTRSIGQIFAEKTAVPLAHDAPQTAPSGGKNSYDSISQLLTESRRETRTSSAREKVQELRRQLREHGVLS</sequence>
<feature type="region of interest" description="Disordered" evidence="2">
    <location>
        <begin position="2126"/>
        <end position="2221"/>
    </location>
</feature>
<feature type="compositionally biased region" description="Basic and acidic residues" evidence="2">
    <location>
        <begin position="1246"/>
        <end position="1284"/>
    </location>
</feature>
<feature type="compositionally biased region" description="Acidic residues" evidence="2">
    <location>
        <begin position="284"/>
        <end position="300"/>
    </location>
</feature>
<feature type="compositionally biased region" description="Basic and acidic residues" evidence="2">
    <location>
        <begin position="245"/>
        <end position="254"/>
    </location>
</feature>
<feature type="compositionally biased region" description="Basic and acidic residues" evidence="2">
    <location>
        <begin position="2167"/>
        <end position="2182"/>
    </location>
</feature>
<feature type="compositionally biased region" description="Basic and acidic residues" evidence="2">
    <location>
        <begin position="2307"/>
        <end position="2335"/>
    </location>
</feature>
<feature type="region of interest" description="Disordered" evidence="2">
    <location>
        <begin position="2060"/>
        <end position="2097"/>
    </location>
</feature>
<feature type="compositionally biased region" description="Polar residues" evidence="2">
    <location>
        <begin position="2197"/>
        <end position="2210"/>
    </location>
</feature>
<feature type="compositionally biased region" description="Basic and acidic residues" evidence="2">
    <location>
        <begin position="1537"/>
        <end position="1546"/>
    </location>
</feature>
<comment type="caution">
    <text evidence="3">The sequence shown here is derived from an EMBL/GenBank/DDBJ whole genome shotgun (WGS) entry which is preliminary data.</text>
</comment>
<reference evidence="3 4" key="1">
    <citation type="submission" date="2014-02" db="EMBL/GenBank/DDBJ databases">
        <authorList>
            <person name="Sibley D."/>
            <person name="Venepally P."/>
            <person name="Karamycheva S."/>
            <person name="Hadjithomas M."/>
            <person name="Khan A."/>
            <person name="Brunk B."/>
            <person name="Roos D."/>
            <person name="Caler E."/>
            <person name="Lorenzi H."/>
        </authorList>
    </citation>
    <scope>NUCLEOTIDE SEQUENCE [LARGE SCALE GENOMIC DNA]</scope>
    <source>
        <strain evidence="3 4">GAB2-2007-GAL-DOM2</strain>
    </source>
</reference>
<feature type="region of interest" description="Disordered" evidence="2">
    <location>
        <begin position="418"/>
        <end position="455"/>
    </location>
</feature>
<feature type="region of interest" description="Disordered" evidence="2">
    <location>
        <begin position="280"/>
        <end position="396"/>
    </location>
</feature>
<feature type="compositionally biased region" description="Acidic residues" evidence="2">
    <location>
        <begin position="812"/>
        <end position="822"/>
    </location>
</feature>
<dbReference type="VEuPathDB" id="ToxoDB:TGDOM2_212780"/>
<feature type="compositionally biased region" description="Acidic residues" evidence="2">
    <location>
        <begin position="175"/>
        <end position="188"/>
    </location>
</feature>
<feature type="compositionally biased region" description="Basic and acidic residues" evidence="2">
    <location>
        <begin position="1609"/>
        <end position="1627"/>
    </location>
</feature>
<feature type="region of interest" description="Disordered" evidence="2">
    <location>
        <begin position="1363"/>
        <end position="1627"/>
    </location>
</feature>
<feature type="compositionally biased region" description="Low complexity" evidence="2">
    <location>
        <begin position="1174"/>
        <end position="1198"/>
    </location>
</feature>
<feature type="compositionally biased region" description="Basic and acidic residues" evidence="2">
    <location>
        <begin position="301"/>
        <end position="311"/>
    </location>
</feature>
<feature type="compositionally biased region" description="Acidic residues" evidence="2">
    <location>
        <begin position="345"/>
        <end position="362"/>
    </location>
</feature>
<feature type="compositionally biased region" description="Basic and acidic residues" evidence="2">
    <location>
        <begin position="1385"/>
        <end position="1398"/>
    </location>
</feature>
<feature type="compositionally biased region" description="Low complexity" evidence="2">
    <location>
        <begin position="211"/>
        <end position="223"/>
    </location>
</feature>
<feature type="compositionally biased region" description="Polar residues" evidence="2">
    <location>
        <begin position="1136"/>
        <end position="1156"/>
    </location>
</feature>
<dbReference type="EMBL" id="AHZU02000772">
    <property type="protein sequence ID" value="KFG40428.1"/>
    <property type="molecule type" value="Genomic_DNA"/>
</dbReference>
<feature type="compositionally biased region" description="Basic and acidic residues" evidence="2">
    <location>
        <begin position="1489"/>
        <end position="1529"/>
    </location>
</feature>
<feature type="region of interest" description="Disordered" evidence="2">
    <location>
        <begin position="512"/>
        <end position="624"/>
    </location>
</feature>
<gene>
    <name evidence="3" type="ORF">TGDOM2_212780</name>
</gene>
<feature type="compositionally biased region" description="Polar residues" evidence="2">
    <location>
        <begin position="1417"/>
        <end position="1426"/>
    </location>
</feature>
<protein>
    <submittedName>
        <fullName evidence="3">Uncharacterized protein</fullName>
    </submittedName>
</protein>
<dbReference type="OrthoDB" id="332727at2759"/>
<feature type="region of interest" description="Disordered" evidence="2">
    <location>
        <begin position="1"/>
        <end position="32"/>
    </location>
</feature>
<feature type="compositionally biased region" description="Acidic residues" evidence="2">
    <location>
        <begin position="791"/>
        <end position="803"/>
    </location>
</feature>
<feature type="compositionally biased region" description="Acidic residues" evidence="2">
    <location>
        <begin position="716"/>
        <end position="727"/>
    </location>
</feature>
<name>A0A086K7R0_TOXGO</name>
<feature type="compositionally biased region" description="Low complexity" evidence="2">
    <location>
        <begin position="604"/>
        <end position="620"/>
    </location>
</feature>
<feature type="compositionally biased region" description="Polar residues" evidence="2">
    <location>
        <begin position="578"/>
        <end position="597"/>
    </location>
</feature>
<evidence type="ECO:0000256" key="2">
    <source>
        <dbReference type="SAM" id="MobiDB-lite"/>
    </source>
</evidence>
<feature type="compositionally biased region" description="Low complexity" evidence="2">
    <location>
        <begin position="2211"/>
        <end position="2221"/>
    </location>
</feature>
<feature type="compositionally biased region" description="Basic and acidic residues" evidence="2">
    <location>
        <begin position="1157"/>
        <end position="1170"/>
    </location>
</feature>
<feature type="coiled-coil region" evidence="1">
    <location>
        <begin position="1780"/>
        <end position="1842"/>
    </location>
</feature>
<feature type="region of interest" description="Disordered" evidence="2">
    <location>
        <begin position="59"/>
        <end position="257"/>
    </location>
</feature>
<feature type="compositionally biased region" description="Basic and acidic residues" evidence="2">
    <location>
        <begin position="2072"/>
        <end position="2097"/>
    </location>
</feature>
<feature type="compositionally biased region" description="Polar residues" evidence="2">
    <location>
        <begin position="2289"/>
        <end position="2305"/>
    </location>
</feature>
<dbReference type="Proteomes" id="UP000028837">
    <property type="component" value="Unassembled WGS sequence"/>
</dbReference>
<feature type="compositionally biased region" description="Low complexity" evidence="2">
    <location>
        <begin position="1363"/>
        <end position="1372"/>
    </location>
</feature>
<feature type="region of interest" description="Disordered" evidence="2">
    <location>
        <begin position="688"/>
        <end position="854"/>
    </location>
</feature>
<feature type="region of interest" description="Disordered" evidence="2">
    <location>
        <begin position="2279"/>
        <end position="2335"/>
    </location>
</feature>
<feature type="region of interest" description="Disordered" evidence="2">
    <location>
        <begin position="1136"/>
        <end position="1319"/>
    </location>
</feature>
<proteinExistence type="predicted"/>
<evidence type="ECO:0000256" key="1">
    <source>
        <dbReference type="SAM" id="Coils"/>
    </source>
</evidence>
<evidence type="ECO:0000313" key="4">
    <source>
        <dbReference type="Proteomes" id="UP000028837"/>
    </source>
</evidence>
<accession>A0A086K7R0</accession>
<feature type="region of interest" description="Disordered" evidence="2">
    <location>
        <begin position="477"/>
        <end position="499"/>
    </location>
</feature>
<feature type="compositionally biased region" description="Basic and acidic residues" evidence="2">
    <location>
        <begin position="1407"/>
        <end position="1416"/>
    </location>
</feature>
<evidence type="ECO:0000313" key="3">
    <source>
        <dbReference type="EMBL" id="KFG40428.1"/>
    </source>
</evidence>